<dbReference type="InterPro" id="IPR023214">
    <property type="entry name" value="HAD_sf"/>
</dbReference>
<sequence length="192" mass="22710">MLIEMKAQGDKKIIGFDMDGVVLDHTENKLLLAKKFNLKIKKEETPSDLIRHLMPLSVYRKFQIDLNDNPKFRCLCAVMPGTKQILRRIIKSEVPYFLVSRRKKERAAIKILKYHGLWPKYFNKNNAYFVITPEDKNKKAVELGITHYFDDQQTILDKLVNVKNKFLFDHLGVFKNSPYRRIKSWKEIARLI</sequence>
<dbReference type="EMBL" id="MGJB01000018">
    <property type="protein sequence ID" value="OGM98072.1"/>
    <property type="molecule type" value="Genomic_DNA"/>
</dbReference>
<evidence type="ECO:0008006" key="3">
    <source>
        <dbReference type="Google" id="ProtNLM"/>
    </source>
</evidence>
<gene>
    <name evidence="1" type="ORF">A2649_01940</name>
</gene>
<dbReference type="Proteomes" id="UP000176893">
    <property type="component" value="Unassembled WGS sequence"/>
</dbReference>
<dbReference type="AlphaFoldDB" id="A0A1F8EBA4"/>
<dbReference type="SUPFAM" id="SSF56784">
    <property type="entry name" value="HAD-like"/>
    <property type="match status" value="1"/>
</dbReference>
<evidence type="ECO:0000313" key="2">
    <source>
        <dbReference type="Proteomes" id="UP000176893"/>
    </source>
</evidence>
<name>A0A1F8EBA4_9BACT</name>
<proteinExistence type="predicted"/>
<evidence type="ECO:0000313" key="1">
    <source>
        <dbReference type="EMBL" id="OGM98072.1"/>
    </source>
</evidence>
<comment type="caution">
    <text evidence="1">The sequence shown here is derived from an EMBL/GenBank/DDBJ whole genome shotgun (WGS) entry which is preliminary data.</text>
</comment>
<reference evidence="1 2" key="1">
    <citation type="journal article" date="2016" name="Nat. Commun.">
        <title>Thousands of microbial genomes shed light on interconnected biogeochemical processes in an aquifer system.</title>
        <authorList>
            <person name="Anantharaman K."/>
            <person name="Brown C.T."/>
            <person name="Hug L.A."/>
            <person name="Sharon I."/>
            <person name="Castelle C.J."/>
            <person name="Probst A.J."/>
            <person name="Thomas B.C."/>
            <person name="Singh A."/>
            <person name="Wilkins M.J."/>
            <person name="Karaoz U."/>
            <person name="Brodie E.L."/>
            <person name="Williams K.H."/>
            <person name="Hubbard S.S."/>
            <person name="Banfield J.F."/>
        </authorList>
    </citation>
    <scope>NUCLEOTIDE SEQUENCE [LARGE SCALE GENOMIC DNA]</scope>
</reference>
<protein>
    <recommendedName>
        <fullName evidence="3">Nucleotidase</fullName>
    </recommendedName>
</protein>
<organism evidence="1 2">
    <name type="scientific">Candidatus Yanofskybacteria bacterium RIFCSPHIGHO2_01_FULL_41_26</name>
    <dbReference type="NCBI Taxonomy" id="1802661"/>
    <lineage>
        <taxon>Bacteria</taxon>
        <taxon>Candidatus Yanofskyibacteriota</taxon>
    </lineage>
</organism>
<dbReference type="InterPro" id="IPR036412">
    <property type="entry name" value="HAD-like_sf"/>
</dbReference>
<dbReference type="Gene3D" id="3.40.50.1000">
    <property type="entry name" value="HAD superfamily/HAD-like"/>
    <property type="match status" value="1"/>
</dbReference>
<accession>A0A1F8EBA4</accession>